<name>A0A081IAF5_PLAVN</name>
<dbReference type="OrthoDB" id="392568at2759"/>
<dbReference type="PROSITE" id="PS51286">
    <property type="entry name" value="RAP"/>
    <property type="match status" value="1"/>
</dbReference>
<dbReference type="Proteomes" id="UP000030681">
    <property type="component" value="Unassembled WGS sequence"/>
</dbReference>
<dbReference type="AlphaFoldDB" id="A0A081IAF5"/>
<reference evidence="2 4" key="1">
    <citation type="submission" date="2013-02" db="EMBL/GenBank/DDBJ databases">
        <title>The Genome Sequence of Plasmodium vinckei vinckei.</title>
        <authorList>
            <consortium name="The Broad Institute Genome Sequencing Platform"/>
            <consortium name="The Broad Institute Genome Sequencing Center for Infectious Disease"/>
            <person name="Neafsey D."/>
            <person name="Cheeseman I."/>
            <person name="Volkman S."/>
            <person name="Adams J."/>
            <person name="Walker B."/>
            <person name="Young S.K."/>
            <person name="Zeng Q."/>
            <person name="Gargeya S."/>
            <person name="Fitzgerald M."/>
            <person name="Haas B."/>
            <person name="Abouelleil A."/>
            <person name="Alvarado L."/>
            <person name="Arachchi H.M."/>
            <person name="Berlin A.M."/>
            <person name="Chapman S.B."/>
            <person name="Dewar J."/>
            <person name="Goldberg J."/>
            <person name="Griggs A."/>
            <person name="Gujja S."/>
            <person name="Hansen M."/>
            <person name="Howarth C."/>
            <person name="Imamovic A."/>
            <person name="Larimer J."/>
            <person name="McCowan C."/>
            <person name="Murphy C."/>
            <person name="Neiman D."/>
            <person name="Pearson M."/>
            <person name="Priest M."/>
            <person name="Roberts A."/>
            <person name="Saif S."/>
            <person name="Shea T."/>
            <person name="Sisk P."/>
            <person name="Sykes S."/>
            <person name="Wortman J."/>
            <person name="Nusbaum C."/>
            <person name="Birren B."/>
        </authorList>
    </citation>
    <scope>NUCLEOTIDE SEQUENCE [LARGE SCALE GENOMIC DNA]</scope>
    <source>
        <strain evidence="4">vinckei</strain>
        <strain evidence="2">Vinckei</strain>
    </source>
</reference>
<evidence type="ECO:0000313" key="3">
    <source>
        <dbReference type="EMBL" id="VEV54645.1"/>
    </source>
</evidence>
<evidence type="ECO:0000259" key="1">
    <source>
        <dbReference type="PROSITE" id="PS51286"/>
    </source>
</evidence>
<reference evidence="3 5" key="2">
    <citation type="submission" date="2019-01" db="EMBL/GenBank/DDBJ databases">
        <authorList>
            <person name="Ramaprasad A."/>
        </authorList>
    </citation>
    <scope>NUCLEOTIDE SEQUENCE [LARGE SCALE GENOMIC DNA]</scope>
</reference>
<dbReference type="EMBL" id="KL446955">
    <property type="protein sequence ID" value="KEG00663.1"/>
    <property type="molecule type" value="Genomic_DNA"/>
</dbReference>
<evidence type="ECO:0000313" key="5">
    <source>
        <dbReference type="Proteomes" id="UP000290582"/>
    </source>
</evidence>
<proteinExistence type="predicted"/>
<dbReference type="GeneID" id="19962700"/>
<accession>A0A081IAF5</accession>
<dbReference type="KEGG" id="pvv:PVVCY_0200830"/>
<evidence type="ECO:0000313" key="2">
    <source>
        <dbReference type="EMBL" id="KEG00663.1"/>
    </source>
</evidence>
<dbReference type="EMBL" id="LR215058">
    <property type="protein sequence ID" value="VEV54645.1"/>
    <property type="molecule type" value="Genomic_DNA"/>
</dbReference>
<sequence>MKKISIYNYLKNVKPFKSHVNGTETTIAKIPYLCRYYNCYSKKENDNLNLLHEQIFYDRSGKRGPKVSNKKSKDDQLIFKSKIINLINGVKNVDKFESTKNIRNNQLVCQNFVDIIFILQKNVDILFGLKEKYIIGFVWSFCKIINYFENATNIERNIIFNLKYLFIHISNLIIKHGNIVSKKNNDIDIRQFLFSILSIKLDDTHIKDIQNFKLLSSNHFYNYIRYIVNSGCASKPAQDQIFTNGPTFKLPENKKETNISIETYTHRPANKIDDNNVNIFPKKQKQYAPPNLIQHSISADLNIFECNIFKTNFLNVQKFIINKLNETPLDIKIIINFFELCQKNMCIEIKNAFNHIIINKFKDKNYISKFSIFELCRYINILVNYNIQIFNNNVIPSIISTIMHDQVYFVNGKMCNYNLVLLCNHPSLVDQNCATQQIQNKKQDHISAPNSNDYAKWNTWLYDGTTRDIASLIRDFSRMKIINKNLYYFLIECFFFKINYTKNVDTDINSCGTQKNYTNNLNNKNNSINYKVKQNDNSYSPNTCTYNINHDMRNFVDILISLANVNYYYDKFIDFFIYEIIKKEKNNCFFFNTKNMPNVILIVRSLLILGYNDLSIFDTLLNFIIDNNKSVEIKQIIMIYYSIYCYIVKAYEKRGIKYYGSDNFLFCTFSSDSSKKNNLHNGKLDGFMKGENVESQHSRCNEDVITNISNGSNKENEVSVELSILKKECFNYLYKFTDIIFSRRKEIDSMQGLSNFLFALSNSINNISKKDYDYFYKKFWSILKLKGQQNIHLETIVQIFLSHYKNNIFHQNLMLYLLDILISSINVDIHNLSTILYISYHFNIINKPLFNFAIHKLFKEIKSIGQTKIVNLENASNLEGIGMVQTTKHNFDTTPKLENSVNRNSNNDKDEGTYHVNSGTRAYNSIESYLIEGCQFRNTFNNFSNECNKEDIEKTILKCVWSLSLCNWFLESHLITFLKMCILLKKIFKYKKYLKDEEYNMIYQISLSLNLYYKKNKHILVLNKITTNIPITFFIPYNIIKESIKRKFALGNKQTNISSFQYKISSYFNKKKIMHKSEYLLKHGLIVDFLVFKNSNPYLLIEIDGIYHYNISNDPNKYEIIYNDMPLLKNGKTIFRNNVLNILYNYKFVAIPWFSLLQSRSIKELEKYIQ</sequence>
<evidence type="ECO:0000313" key="4">
    <source>
        <dbReference type="Proteomes" id="UP000030681"/>
    </source>
</evidence>
<feature type="domain" description="RAP" evidence="1">
    <location>
        <begin position="1099"/>
        <end position="1170"/>
    </location>
</feature>
<dbReference type="VEuPathDB" id="PlasmoDB:PVVCY_0200830"/>
<dbReference type="InterPro" id="IPR013584">
    <property type="entry name" value="RAP"/>
</dbReference>
<dbReference type="RefSeq" id="XP_008626354.1">
    <property type="nucleotide sequence ID" value="XM_008628132.1"/>
</dbReference>
<protein>
    <recommendedName>
        <fullName evidence="1">RAP domain-containing protein</fullName>
    </recommendedName>
</protein>
<dbReference type="Proteomes" id="UP000290582">
    <property type="component" value="Chromosome PVVCY_02"/>
</dbReference>
<gene>
    <name evidence="3" type="ORF">PVVCY_0200830</name>
    <name evidence="2" type="ORF">YYE_04494</name>
</gene>
<organism evidence="2 4">
    <name type="scientific">Plasmodium vinckei vinckei</name>
    <dbReference type="NCBI Taxonomy" id="54757"/>
    <lineage>
        <taxon>Eukaryota</taxon>
        <taxon>Sar</taxon>
        <taxon>Alveolata</taxon>
        <taxon>Apicomplexa</taxon>
        <taxon>Aconoidasida</taxon>
        <taxon>Haemosporida</taxon>
        <taxon>Plasmodiidae</taxon>
        <taxon>Plasmodium</taxon>
        <taxon>Plasmodium (Vinckeia)</taxon>
    </lineage>
</organism>